<reference evidence="1" key="1">
    <citation type="submission" date="2021-02" db="EMBL/GenBank/DDBJ databases">
        <authorList>
            <person name="Palmer J.M."/>
        </authorList>
    </citation>
    <scope>NUCLEOTIDE SEQUENCE</scope>
    <source>
        <strain evidence="1">SCRP23</strain>
    </source>
</reference>
<dbReference type="Proteomes" id="UP000693981">
    <property type="component" value="Unassembled WGS sequence"/>
</dbReference>
<keyword evidence="2" id="KW-1185">Reference proteome</keyword>
<accession>A0A8T1VQ87</accession>
<name>A0A8T1VQ87_9STRA</name>
<dbReference type="AlphaFoldDB" id="A0A8T1VQ87"/>
<dbReference type="OrthoDB" id="123483at2759"/>
<protein>
    <submittedName>
        <fullName evidence="1">Uncharacterized protein</fullName>
    </submittedName>
</protein>
<proteinExistence type="predicted"/>
<sequence>MPRTPGSKDISPDVRVAVAMFLAKRSEGERLRWGAAMEAAELFGISPGAVAKIIKIKDNPAAFVAKRNGYKRSKDMSDEDVYKRVSTVAVYFQHPCPLTPPS</sequence>
<organism evidence="1 2">
    <name type="scientific">Phytophthora boehmeriae</name>
    <dbReference type="NCBI Taxonomy" id="109152"/>
    <lineage>
        <taxon>Eukaryota</taxon>
        <taxon>Sar</taxon>
        <taxon>Stramenopiles</taxon>
        <taxon>Oomycota</taxon>
        <taxon>Peronosporomycetes</taxon>
        <taxon>Peronosporales</taxon>
        <taxon>Peronosporaceae</taxon>
        <taxon>Phytophthora</taxon>
    </lineage>
</organism>
<gene>
    <name evidence="1" type="ORF">PHYBOEH_010002</name>
</gene>
<evidence type="ECO:0000313" key="2">
    <source>
        <dbReference type="Proteomes" id="UP000693981"/>
    </source>
</evidence>
<comment type="caution">
    <text evidence="1">The sequence shown here is derived from an EMBL/GenBank/DDBJ whole genome shotgun (WGS) entry which is preliminary data.</text>
</comment>
<dbReference type="EMBL" id="JAGDFL010000662">
    <property type="protein sequence ID" value="KAG7383281.1"/>
    <property type="molecule type" value="Genomic_DNA"/>
</dbReference>
<evidence type="ECO:0000313" key="1">
    <source>
        <dbReference type="EMBL" id="KAG7383281.1"/>
    </source>
</evidence>